<keyword evidence="5 9" id="KW-1133">Transmembrane helix</keyword>
<evidence type="ECO:0000256" key="8">
    <source>
        <dbReference type="SAM" id="MobiDB-lite"/>
    </source>
</evidence>
<evidence type="ECO:0000256" key="5">
    <source>
        <dbReference type="ARBA" id="ARBA00022989"/>
    </source>
</evidence>
<dbReference type="AlphaFoldDB" id="A0AAD4GV18"/>
<accession>A0AAD4GV18</accession>
<evidence type="ECO:0000313" key="11">
    <source>
        <dbReference type="EMBL" id="KAF9890352.1"/>
    </source>
</evidence>
<feature type="transmembrane region" description="Helical" evidence="9">
    <location>
        <begin position="301"/>
        <end position="324"/>
    </location>
</feature>
<dbReference type="GO" id="GO:0016020">
    <property type="term" value="C:membrane"/>
    <property type="evidence" value="ECO:0007669"/>
    <property type="project" value="UniProtKB-SubCell"/>
</dbReference>
<dbReference type="SUPFAM" id="SSF103473">
    <property type="entry name" value="MFS general substrate transporter"/>
    <property type="match status" value="1"/>
</dbReference>
<dbReference type="PROSITE" id="PS00217">
    <property type="entry name" value="SUGAR_TRANSPORT_2"/>
    <property type="match status" value="1"/>
</dbReference>
<comment type="similarity">
    <text evidence="2 7">Belongs to the major facilitator superfamily. Sugar transporter (TC 2.A.1.1) family.</text>
</comment>
<feature type="region of interest" description="Disordered" evidence="8">
    <location>
        <begin position="506"/>
        <end position="529"/>
    </location>
</feature>
<feature type="domain" description="Major facilitator superfamily (MFS) profile" evidence="10">
    <location>
        <begin position="17"/>
        <end position="455"/>
    </location>
</feature>
<reference evidence="11" key="1">
    <citation type="journal article" date="2019" name="Beilstein J. Org. Chem.">
        <title>Nanangenines: drimane sesquiterpenoids as the dominant metabolite cohort of a novel Australian fungus, Aspergillus nanangensis.</title>
        <authorList>
            <person name="Lacey H.J."/>
            <person name="Gilchrist C.L.M."/>
            <person name="Crombie A."/>
            <person name="Kalaitzis J.A."/>
            <person name="Vuong D."/>
            <person name="Rutledge P.J."/>
            <person name="Turner P."/>
            <person name="Pitt J.I."/>
            <person name="Lacey E."/>
            <person name="Chooi Y.H."/>
            <person name="Piggott A.M."/>
        </authorList>
    </citation>
    <scope>NUCLEOTIDE SEQUENCE</scope>
    <source>
        <strain evidence="11">MST-FP2251</strain>
    </source>
</reference>
<dbReference type="PROSITE" id="PS50850">
    <property type="entry name" value="MFS"/>
    <property type="match status" value="1"/>
</dbReference>
<comment type="caution">
    <text evidence="11">The sequence shown here is derived from an EMBL/GenBank/DDBJ whole genome shotgun (WGS) entry which is preliminary data.</text>
</comment>
<feature type="transmembrane region" description="Helical" evidence="9">
    <location>
        <begin position="366"/>
        <end position="390"/>
    </location>
</feature>
<dbReference type="Proteomes" id="UP001194746">
    <property type="component" value="Unassembled WGS sequence"/>
</dbReference>
<dbReference type="PANTHER" id="PTHR48022">
    <property type="entry name" value="PLASTIDIC GLUCOSE TRANSPORTER 4"/>
    <property type="match status" value="1"/>
</dbReference>
<dbReference type="Pfam" id="PF00083">
    <property type="entry name" value="Sugar_tr"/>
    <property type="match status" value="1"/>
</dbReference>
<keyword evidence="6 9" id="KW-0472">Membrane</keyword>
<dbReference type="PRINTS" id="PR00171">
    <property type="entry name" value="SUGRTRNSPORT"/>
</dbReference>
<comment type="subcellular location">
    <subcellularLocation>
        <location evidence="1">Membrane</location>
        <topology evidence="1">Multi-pass membrane protein</topology>
    </subcellularLocation>
</comment>
<evidence type="ECO:0000256" key="3">
    <source>
        <dbReference type="ARBA" id="ARBA00022448"/>
    </source>
</evidence>
<evidence type="ECO:0000256" key="2">
    <source>
        <dbReference type="ARBA" id="ARBA00010992"/>
    </source>
</evidence>
<dbReference type="PANTHER" id="PTHR48022:SF72">
    <property type="entry name" value="MAJOR FACILITATOR SUPERFAMILY (MFS) PROFILE DOMAIN-CONTAINING PROTEIN-RELATED"/>
    <property type="match status" value="1"/>
</dbReference>
<dbReference type="Gene3D" id="1.20.1250.20">
    <property type="entry name" value="MFS general substrate transporter like domains"/>
    <property type="match status" value="1"/>
</dbReference>
<evidence type="ECO:0000256" key="4">
    <source>
        <dbReference type="ARBA" id="ARBA00022692"/>
    </source>
</evidence>
<dbReference type="FunFam" id="1.20.1250.20:FF:000090">
    <property type="entry name" value="MFS sugar transporter, putative"/>
    <property type="match status" value="1"/>
</dbReference>
<evidence type="ECO:0000256" key="6">
    <source>
        <dbReference type="ARBA" id="ARBA00023136"/>
    </source>
</evidence>
<dbReference type="GO" id="GO:0005351">
    <property type="term" value="F:carbohydrate:proton symporter activity"/>
    <property type="evidence" value="ECO:0007669"/>
    <property type="project" value="TreeGrafter"/>
</dbReference>
<dbReference type="InterPro" id="IPR050360">
    <property type="entry name" value="MFS_Sugar_Transporters"/>
</dbReference>
<feature type="transmembrane region" description="Helical" evidence="9">
    <location>
        <begin position="402"/>
        <end position="425"/>
    </location>
</feature>
<evidence type="ECO:0000259" key="10">
    <source>
        <dbReference type="PROSITE" id="PS50850"/>
    </source>
</evidence>
<feature type="transmembrane region" description="Helical" evidence="9">
    <location>
        <begin position="174"/>
        <end position="196"/>
    </location>
</feature>
<keyword evidence="4 9" id="KW-0812">Transmembrane</keyword>
<evidence type="ECO:0000256" key="7">
    <source>
        <dbReference type="RuleBase" id="RU003346"/>
    </source>
</evidence>
<feature type="transmembrane region" description="Helical" evidence="9">
    <location>
        <begin position="12"/>
        <end position="30"/>
    </location>
</feature>
<dbReference type="InterPro" id="IPR003663">
    <property type="entry name" value="Sugar/inositol_transpt"/>
</dbReference>
<evidence type="ECO:0000256" key="9">
    <source>
        <dbReference type="SAM" id="Phobius"/>
    </source>
</evidence>
<dbReference type="NCBIfam" id="TIGR00879">
    <property type="entry name" value="SP"/>
    <property type="match status" value="1"/>
</dbReference>
<reference evidence="11" key="2">
    <citation type="submission" date="2020-02" db="EMBL/GenBank/DDBJ databases">
        <authorList>
            <person name="Gilchrist C.L.M."/>
            <person name="Chooi Y.-H."/>
        </authorList>
    </citation>
    <scope>NUCLEOTIDE SEQUENCE</scope>
    <source>
        <strain evidence="11">MST-FP2251</strain>
    </source>
</reference>
<feature type="transmembrane region" description="Helical" evidence="9">
    <location>
        <begin position="88"/>
        <end position="106"/>
    </location>
</feature>
<evidence type="ECO:0000313" key="12">
    <source>
        <dbReference type="Proteomes" id="UP001194746"/>
    </source>
</evidence>
<feature type="transmembrane region" description="Helical" evidence="9">
    <location>
        <begin position="431"/>
        <end position="451"/>
    </location>
</feature>
<keyword evidence="3 7" id="KW-0813">Transport</keyword>
<evidence type="ECO:0000256" key="1">
    <source>
        <dbReference type="ARBA" id="ARBA00004141"/>
    </source>
</evidence>
<organism evidence="11 12">
    <name type="scientific">Aspergillus nanangensis</name>
    <dbReference type="NCBI Taxonomy" id="2582783"/>
    <lineage>
        <taxon>Eukaryota</taxon>
        <taxon>Fungi</taxon>
        <taxon>Dikarya</taxon>
        <taxon>Ascomycota</taxon>
        <taxon>Pezizomycotina</taxon>
        <taxon>Eurotiomycetes</taxon>
        <taxon>Eurotiomycetidae</taxon>
        <taxon>Eurotiales</taxon>
        <taxon>Aspergillaceae</taxon>
        <taxon>Aspergillus</taxon>
        <taxon>Aspergillus subgen. Circumdati</taxon>
    </lineage>
</organism>
<proteinExistence type="inferred from homology"/>
<dbReference type="PROSITE" id="PS51257">
    <property type="entry name" value="PROKAR_LIPOPROTEIN"/>
    <property type="match status" value="1"/>
</dbReference>
<dbReference type="InterPro" id="IPR005829">
    <property type="entry name" value="Sugar_transporter_CS"/>
</dbReference>
<dbReference type="EMBL" id="VCAU01000027">
    <property type="protein sequence ID" value="KAF9890352.1"/>
    <property type="molecule type" value="Genomic_DNA"/>
</dbReference>
<dbReference type="InterPro" id="IPR020846">
    <property type="entry name" value="MFS_dom"/>
</dbReference>
<name>A0AAD4GV18_ASPNN</name>
<feature type="transmembrane region" description="Helical" evidence="9">
    <location>
        <begin position="55"/>
        <end position="76"/>
    </location>
</feature>
<gene>
    <name evidence="11" type="ORF">FE257_006018</name>
</gene>
<protein>
    <recommendedName>
        <fullName evidence="10">Major facilitator superfamily (MFS) profile domain-containing protein</fullName>
    </recommendedName>
</protein>
<keyword evidence="12" id="KW-1185">Reference proteome</keyword>
<feature type="transmembrane region" description="Helical" evidence="9">
    <location>
        <begin position="266"/>
        <end position="289"/>
    </location>
</feature>
<sequence>MVKINMFGTGFPLQAAIWCGCSMAFILFGYDQGVFSGIIENDNFLSHMNNPGDSLMGIIVSIYNLGCFSGCIVNFLIGDYLGRRRSMWLAMVWVIIGAILQTSAFGVPHMMVGRYIAGIGTGIETSTVPMYQAELCEPEKRGKLVCSEPLLVSVGIVISYFFDYGMSFVGGQIAWRLPIACQMIFAIGVVILVFGLPETPRYLYQKGRNEEALQILSDVYGLPKDNPRILAEQAEVLEALAFENKHGEYKWRNIFKRDEVATGQRVLLAYGMQFMNQIGGINLIVYYIPTVLRNNVGMSKNLSLVLGGCVQIMFVIGSLVPTFLADRVGRRRPMMWGSAGLGFCMMMVSILLSFKGKENAHSTASASVAFFFLYMLIHGASVNCIPWCYVPEILPLQARAKGTAIGVSSNWLWNFFVVMITPVIINRLQWKAYLIFMCTNIAFVPLVYFCYPETAKLSLEEIDYLFMNPDKSAVKVSKEVRDERKKHGRVSLVRDTGILRSTSMAAQGGLGDMEKNVSSGSTDEQVEKV</sequence>
<dbReference type="InterPro" id="IPR005828">
    <property type="entry name" value="MFS_sugar_transport-like"/>
</dbReference>
<feature type="transmembrane region" description="Helical" evidence="9">
    <location>
        <begin position="336"/>
        <end position="354"/>
    </location>
</feature>
<dbReference type="InterPro" id="IPR036259">
    <property type="entry name" value="MFS_trans_sf"/>
</dbReference>